<dbReference type="EMBL" id="WNZZ01000017">
    <property type="protein sequence ID" value="MUG24780.1"/>
    <property type="molecule type" value="Genomic_DNA"/>
</dbReference>
<evidence type="ECO:0000313" key="2">
    <source>
        <dbReference type="Proteomes" id="UP000442469"/>
    </source>
</evidence>
<proteinExistence type="predicted"/>
<organism evidence="1 2">
    <name type="scientific">Paenibacillus macerans</name>
    <name type="common">Bacillus macerans</name>
    <dbReference type="NCBI Taxonomy" id="44252"/>
    <lineage>
        <taxon>Bacteria</taxon>
        <taxon>Bacillati</taxon>
        <taxon>Bacillota</taxon>
        <taxon>Bacilli</taxon>
        <taxon>Bacillales</taxon>
        <taxon>Paenibacillaceae</taxon>
        <taxon>Paenibacillus</taxon>
    </lineage>
</organism>
<dbReference type="AlphaFoldDB" id="A0A6N8F0Z4"/>
<sequence>MSFKEKLPEWYNAGLEPTEAQKKTGYTPGIKPPAQWFNWHLNRSYQVMKELQEKAVNIAQYTEEVTETLKPDVAALEDRLDNAKTGSVALQPGLTVVNSPKDARFRLGEMRGRTLINLLGNAGSCDSIVGWTGFNSPLLSVDSSTYEDAPSSIKVQQRGSGDTGVSSPYFNVDSSGYYVAVAFLRFPATGFTELTMYFEGSGAAGKLSSTTFNSGQIQRLTWMPVTVLLSPTQLGAVTRARIRFDVKGGASEDAFNVDSVRVYQITAEKYNELNGKAHAEISNQFPMCSPGIRGVDSPYAIATSDNLLPPFYEWTVTPGATSDDSVIEPYSLRKTVSDAAQPTEFVVSVMGGQVLTLSYKSSHPATAYINIQWLTGEREPINWTDQNAGEQTVTAPDNAKYARVIATTLAAGTFTFENPTLIVGSKPKPFKPQRKSMLAFQTELHADPNDGSDPDTLFEQDGQYFKLAKWKKVVLDGSLNYTVYGSKDGFRTISTPVPGAVYPSTVTDT</sequence>
<accession>A0A6N8F0Z4</accession>
<comment type="caution">
    <text evidence="1">The sequence shown here is derived from an EMBL/GenBank/DDBJ whole genome shotgun (WGS) entry which is preliminary data.</text>
</comment>
<gene>
    <name evidence="1" type="ORF">GNQ08_20640</name>
</gene>
<dbReference type="Proteomes" id="UP000442469">
    <property type="component" value="Unassembled WGS sequence"/>
</dbReference>
<evidence type="ECO:0000313" key="1">
    <source>
        <dbReference type="EMBL" id="MUG24780.1"/>
    </source>
</evidence>
<protein>
    <submittedName>
        <fullName evidence="1">Uncharacterized protein</fullName>
    </submittedName>
</protein>
<name>A0A6N8F0Z4_PAEMA</name>
<feature type="non-terminal residue" evidence="1">
    <location>
        <position position="509"/>
    </location>
</feature>
<reference evidence="1 2" key="1">
    <citation type="submission" date="2019-11" db="EMBL/GenBank/DDBJ databases">
        <title>Draft genome sequences of five Paenibacillus species of dairy origin.</title>
        <authorList>
            <person name="Olajide A.M."/>
            <person name="Chen S."/>
            <person name="Lapointe G."/>
        </authorList>
    </citation>
    <scope>NUCLEOTIDE SEQUENCE [LARGE SCALE GENOMIC DNA]</scope>
    <source>
        <strain evidence="1 2">3CT49</strain>
    </source>
</reference>